<proteinExistence type="predicted"/>
<organism evidence="2">
    <name type="scientific">marine sediment metagenome</name>
    <dbReference type="NCBI Taxonomy" id="412755"/>
    <lineage>
        <taxon>unclassified sequences</taxon>
        <taxon>metagenomes</taxon>
        <taxon>ecological metagenomes</taxon>
    </lineage>
</organism>
<evidence type="ECO:0000256" key="1">
    <source>
        <dbReference type="SAM" id="Phobius"/>
    </source>
</evidence>
<dbReference type="AlphaFoldDB" id="A0A0F9EG52"/>
<keyword evidence="1" id="KW-0472">Membrane</keyword>
<name>A0A0F9EG52_9ZZZZ</name>
<gene>
    <name evidence="2" type="ORF">LCGC14_2371630</name>
</gene>
<evidence type="ECO:0000313" key="2">
    <source>
        <dbReference type="EMBL" id="KKL28791.1"/>
    </source>
</evidence>
<reference evidence="2" key="1">
    <citation type="journal article" date="2015" name="Nature">
        <title>Complex archaea that bridge the gap between prokaryotes and eukaryotes.</title>
        <authorList>
            <person name="Spang A."/>
            <person name="Saw J.H."/>
            <person name="Jorgensen S.L."/>
            <person name="Zaremba-Niedzwiedzka K."/>
            <person name="Martijn J."/>
            <person name="Lind A.E."/>
            <person name="van Eijk R."/>
            <person name="Schleper C."/>
            <person name="Guy L."/>
            <person name="Ettema T.J."/>
        </authorList>
    </citation>
    <scope>NUCLEOTIDE SEQUENCE</scope>
</reference>
<accession>A0A0F9EG52</accession>
<feature type="transmembrane region" description="Helical" evidence="1">
    <location>
        <begin position="20"/>
        <end position="37"/>
    </location>
</feature>
<comment type="caution">
    <text evidence="2">The sequence shown here is derived from an EMBL/GenBank/DDBJ whole genome shotgun (WGS) entry which is preliminary data.</text>
</comment>
<keyword evidence="1" id="KW-1133">Transmembrane helix</keyword>
<sequence length="42" mass="4688">MEAEVMSRLNELAAMPAEHMIGWTILIFGMPVAGWLGRMLGR</sequence>
<dbReference type="EMBL" id="LAZR01034970">
    <property type="protein sequence ID" value="KKL28791.1"/>
    <property type="molecule type" value="Genomic_DNA"/>
</dbReference>
<keyword evidence="1" id="KW-0812">Transmembrane</keyword>
<protein>
    <submittedName>
        <fullName evidence="2">Uncharacterized protein</fullName>
    </submittedName>
</protein>